<accession>A0ACB8D976</accession>
<name>A0ACB8D976_DERSI</name>
<organism evidence="1 2">
    <name type="scientific">Dermacentor silvarum</name>
    <name type="common">Tick</name>
    <dbReference type="NCBI Taxonomy" id="543639"/>
    <lineage>
        <taxon>Eukaryota</taxon>
        <taxon>Metazoa</taxon>
        <taxon>Ecdysozoa</taxon>
        <taxon>Arthropoda</taxon>
        <taxon>Chelicerata</taxon>
        <taxon>Arachnida</taxon>
        <taxon>Acari</taxon>
        <taxon>Parasitiformes</taxon>
        <taxon>Ixodida</taxon>
        <taxon>Ixodoidea</taxon>
        <taxon>Ixodidae</taxon>
        <taxon>Rhipicephalinae</taxon>
        <taxon>Dermacentor</taxon>
    </lineage>
</organism>
<evidence type="ECO:0000313" key="1">
    <source>
        <dbReference type="EMBL" id="KAH7964697.1"/>
    </source>
</evidence>
<sequence>MLMRPRISFRKKMPRRLTLEERYEIVSLGKLLSQREISRKLNRPLKTVDRILRAFSQENRLEDAPHQQRPRRTTEEEDALIIAAAVNDPFTTAKKIKEELGLHLSLSAIRRRLNAAGLRSHVAARKPLLTSEHRRKRLDFVRQHEHWSAEDWQKVIFSDESTFTSCWNQRLRVWRVRGSR</sequence>
<reference evidence="1" key="1">
    <citation type="submission" date="2020-05" db="EMBL/GenBank/DDBJ databases">
        <title>Large-scale comparative analyses of tick genomes elucidate their genetic diversity and vector capacities.</title>
        <authorList>
            <person name="Jia N."/>
            <person name="Wang J."/>
            <person name="Shi W."/>
            <person name="Du L."/>
            <person name="Sun Y."/>
            <person name="Zhan W."/>
            <person name="Jiang J."/>
            <person name="Wang Q."/>
            <person name="Zhang B."/>
            <person name="Ji P."/>
            <person name="Sakyi L.B."/>
            <person name="Cui X."/>
            <person name="Yuan T."/>
            <person name="Jiang B."/>
            <person name="Yang W."/>
            <person name="Lam T.T.-Y."/>
            <person name="Chang Q."/>
            <person name="Ding S."/>
            <person name="Wang X."/>
            <person name="Zhu J."/>
            <person name="Ruan X."/>
            <person name="Zhao L."/>
            <person name="Wei J."/>
            <person name="Que T."/>
            <person name="Du C."/>
            <person name="Cheng J."/>
            <person name="Dai P."/>
            <person name="Han X."/>
            <person name="Huang E."/>
            <person name="Gao Y."/>
            <person name="Liu J."/>
            <person name="Shao H."/>
            <person name="Ye R."/>
            <person name="Li L."/>
            <person name="Wei W."/>
            <person name="Wang X."/>
            <person name="Wang C."/>
            <person name="Yang T."/>
            <person name="Huo Q."/>
            <person name="Li W."/>
            <person name="Guo W."/>
            <person name="Chen H."/>
            <person name="Zhou L."/>
            <person name="Ni X."/>
            <person name="Tian J."/>
            <person name="Zhou Y."/>
            <person name="Sheng Y."/>
            <person name="Liu T."/>
            <person name="Pan Y."/>
            <person name="Xia L."/>
            <person name="Li J."/>
            <person name="Zhao F."/>
            <person name="Cao W."/>
        </authorList>
    </citation>
    <scope>NUCLEOTIDE SEQUENCE</scope>
    <source>
        <strain evidence="1">Dsil-2018</strain>
    </source>
</reference>
<protein>
    <submittedName>
        <fullName evidence="1">Uncharacterized protein</fullName>
    </submittedName>
</protein>
<gene>
    <name evidence="1" type="ORF">HPB49_000719</name>
</gene>
<dbReference type="Proteomes" id="UP000821865">
    <property type="component" value="Chromosome 2"/>
</dbReference>
<evidence type="ECO:0000313" key="2">
    <source>
        <dbReference type="Proteomes" id="UP000821865"/>
    </source>
</evidence>
<dbReference type="EMBL" id="CM023471">
    <property type="protein sequence ID" value="KAH7964697.1"/>
    <property type="molecule type" value="Genomic_DNA"/>
</dbReference>
<comment type="caution">
    <text evidence="1">The sequence shown here is derived from an EMBL/GenBank/DDBJ whole genome shotgun (WGS) entry which is preliminary data.</text>
</comment>
<keyword evidence="2" id="KW-1185">Reference proteome</keyword>
<proteinExistence type="predicted"/>